<keyword evidence="11" id="KW-0282">Flagellum</keyword>
<comment type="caution">
    <text evidence="11">The sequence shown here is derived from an EMBL/GenBank/DDBJ whole genome shotgun (WGS) entry which is preliminary data.</text>
</comment>
<evidence type="ECO:0000313" key="11">
    <source>
        <dbReference type="EMBL" id="MCU6745804.1"/>
    </source>
</evidence>
<evidence type="ECO:0000256" key="5">
    <source>
        <dbReference type="ARBA" id="ARBA00022525"/>
    </source>
</evidence>
<organism evidence="11 12">
    <name type="scientific">Suilimivivens aceti</name>
    <dbReference type="NCBI Taxonomy" id="2981774"/>
    <lineage>
        <taxon>Bacteria</taxon>
        <taxon>Bacillati</taxon>
        <taxon>Bacillota</taxon>
        <taxon>Clostridia</taxon>
        <taxon>Lachnospirales</taxon>
        <taxon>Lachnospiraceae</taxon>
        <taxon>Suilimivivens</taxon>
    </lineage>
</organism>
<evidence type="ECO:0000256" key="2">
    <source>
        <dbReference type="ARBA" id="ARBA00004613"/>
    </source>
</evidence>
<dbReference type="SUPFAM" id="SSF64518">
    <property type="entry name" value="Phase 1 flagellin"/>
    <property type="match status" value="1"/>
</dbReference>
<gene>
    <name evidence="7 11" type="primary">flgK</name>
    <name evidence="11" type="ORF">OCV77_15110</name>
</gene>
<evidence type="ECO:0000256" key="4">
    <source>
        <dbReference type="ARBA" id="ARBA00016244"/>
    </source>
</evidence>
<evidence type="ECO:0000259" key="8">
    <source>
        <dbReference type="Pfam" id="PF00460"/>
    </source>
</evidence>
<dbReference type="Pfam" id="PF06429">
    <property type="entry name" value="Flg_bbr_C"/>
    <property type="match status" value="1"/>
</dbReference>
<evidence type="ECO:0000256" key="3">
    <source>
        <dbReference type="ARBA" id="ARBA00009677"/>
    </source>
</evidence>
<protein>
    <recommendedName>
        <fullName evidence="4 7">Flagellar hook-associated protein 1</fullName>
        <shortName evidence="7">HAP1</shortName>
    </recommendedName>
</protein>
<comment type="subcellular location">
    <subcellularLocation>
        <location evidence="1 7">Bacterial flagellum</location>
    </subcellularLocation>
    <subcellularLocation>
        <location evidence="2 7">Secreted</location>
    </subcellularLocation>
</comment>
<dbReference type="InterPro" id="IPR053927">
    <property type="entry name" value="FlgK_helical"/>
</dbReference>
<keyword evidence="11" id="KW-0969">Cilium</keyword>
<dbReference type="PANTHER" id="PTHR30033:SF1">
    <property type="entry name" value="FLAGELLAR HOOK-ASSOCIATED PROTEIN 1"/>
    <property type="match status" value="1"/>
</dbReference>
<accession>A0ABT2T6B4</accession>
<name>A0ABT2T6B4_9FIRM</name>
<keyword evidence="5 7" id="KW-0964">Secreted</keyword>
<evidence type="ECO:0000256" key="6">
    <source>
        <dbReference type="ARBA" id="ARBA00023143"/>
    </source>
</evidence>
<dbReference type="Pfam" id="PF00460">
    <property type="entry name" value="Flg_bb_rod"/>
    <property type="match status" value="1"/>
</dbReference>
<dbReference type="Pfam" id="PF22638">
    <property type="entry name" value="FlgK_D1"/>
    <property type="match status" value="1"/>
</dbReference>
<feature type="domain" description="Flagellar hook-associated protein FlgK helical" evidence="10">
    <location>
        <begin position="102"/>
        <end position="365"/>
    </location>
</feature>
<comment type="similarity">
    <text evidence="3 7">Belongs to the flagella basal body rod proteins family.</text>
</comment>
<dbReference type="InterPro" id="IPR010930">
    <property type="entry name" value="Flg_bb/hook_C_dom"/>
</dbReference>
<evidence type="ECO:0000313" key="12">
    <source>
        <dbReference type="Proteomes" id="UP001652432"/>
    </source>
</evidence>
<proteinExistence type="inferred from homology"/>
<evidence type="ECO:0000256" key="1">
    <source>
        <dbReference type="ARBA" id="ARBA00004365"/>
    </source>
</evidence>
<keyword evidence="6 7" id="KW-0975">Bacterial flagellum</keyword>
<dbReference type="PRINTS" id="PR01005">
    <property type="entry name" value="FLGHOOKAP1"/>
</dbReference>
<dbReference type="EMBL" id="JAOQKJ010000017">
    <property type="protein sequence ID" value="MCU6745804.1"/>
    <property type="molecule type" value="Genomic_DNA"/>
</dbReference>
<keyword evidence="11" id="KW-0966">Cell projection</keyword>
<feature type="domain" description="Flagellar basal-body/hook protein C-terminal" evidence="9">
    <location>
        <begin position="496"/>
        <end position="531"/>
    </location>
</feature>
<evidence type="ECO:0000256" key="7">
    <source>
        <dbReference type="RuleBase" id="RU362065"/>
    </source>
</evidence>
<dbReference type="InterPro" id="IPR002371">
    <property type="entry name" value="FlgK"/>
</dbReference>
<reference evidence="11 12" key="1">
    <citation type="journal article" date="2021" name="ISME Commun">
        <title>Automated analysis of genomic sequences facilitates high-throughput and comprehensive description of bacteria.</title>
        <authorList>
            <person name="Hitch T.C.A."/>
        </authorList>
    </citation>
    <scope>NUCLEOTIDE SEQUENCE [LARGE SCALE GENOMIC DNA]</scope>
    <source>
        <strain evidence="11 12">Sanger_18</strain>
    </source>
</reference>
<dbReference type="InterPro" id="IPR001444">
    <property type="entry name" value="Flag_bb_rod_N"/>
</dbReference>
<evidence type="ECO:0000259" key="9">
    <source>
        <dbReference type="Pfam" id="PF06429"/>
    </source>
</evidence>
<sequence length="536" mass="59975">MGLMGSLYIGVSGLQTGQNALNTTAHNMSNIDTTGYTRQQVQQGTRSYNILSKTASANAYQETGLGVNYSRVKQIRDYFLDKTYRQENGRSAFYDTSVSAIEEVEDLLQELQGETFSEGIQNLWKAVQELSKDPSNSVNQGVFVQRCNEFITRGKAVYEGLAEYQDNLNSNLKKEVDTINEYGKRIVELNQAILKIEAGGREHANDLRDQRNQLLDELSGKGNISYYEDVDGNVLVKFEGNDFVKEDSINEIALLADEVTGFYTPYWKNLADTTKNPIDISSAKVYDMQQTISTDTNTDIGSLKSMLFARGDHRATYEDLKDADHYEKNISQSILMNVQAELDQLVNKVVTGINEIFKNAADKAGSYPDSTYMRDGNGNPYQIFNLVANETDQNGDPYFTINNIIINGEIKQSPSLLGFIRPDQKVDQDTADALKTLFTEAVHTLNPKVHTKTNLANYYNNLVSQVENTGSVLKGISENQQKTVNETYAARDQVHGVSSDEELSNMIMFQNAYNAASRYINVISEMLDHVISTLGR</sequence>
<dbReference type="RefSeq" id="WP_262575839.1">
    <property type="nucleotide sequence ID" value="NZ_JAOQKJ010000017.1"/>
</dbReference>
<dbReference type="Proteomes" id="UP001652432">
    <property type="component" value="Unassembled WGS sequence"/>
</dbReference>
<evidence type="ECO:0000259" key="10">
    <source>
        <dbReference type="Pfam" id="PF22638"/>
    </source>
</evidence>
<keyword evidence="12" id="KW-1185">Reference proteome</keyword>
<dbReference type="PANTHER" id="PTHR30033">
    <property type="entry name" value="FLAGELLAR HOOK-ASSOCIATED PROTEIN 1"/>
    <property type="match status" value="1"/>
</dbReference>
<feature type="domain" description="Flagellar basal body rod protein N-terminal" evidence="8">
    <location>
        <begin position="7"/>
        <end position="37"/>
    </location>
</feature>
<dbReference type="NCBIfam" id="TIGR02492">
    <property type="entry name" value="flgK_ends"/>
    <property type="match status" value="1"/>
</dbReference>